<name>A0AAV6UBB3_9ARAC</name>
<dbReference type="AlphaFoldDB" id="A0AAV6UBB3"/>
<dbReference type="Proteomes" id="UP000827092">
    <property type="component" value="Unassembled WGS sequence"/>
</dbReference>
<feature type="compositionally biased region" description="Basic and acidic residues" evidence="1">
    <location>
        <begin position="171"/>
        <end position="188"/>
    </location>
</feature>
<reference evidence="2 3" key="1">
    <citation type="journal article" date="2022" name="Nat. Ecol. Evol.">
        <title>A masculinizing supergene underlies an exaggerated male reproductive morph in a spider.</title>
        <authorList>
            <person name="Hendrickx F."/>
            <person name="De Corte Z."/>
            <person name="Sonet G."/>
            <person name="Van Belleghem S.M."/>
            <person name="Kostlbacher S."/>
            <person name="Vangestel C."/>
        </authorList>
    </citation>
    <scope>NUCLEOTIDE SEQUENCE [LARGE SCALE GENOMIC DNA]</scope>
    <source>
        <strain evidence="2">W744_W776</strain>
    </source>
</reference>
<sequence>MAPIPRYLASPRQPPPSSGSLPPPHALKPLQPPQQKPPRSMAAVSPLHLPPYEGGGFGGPQPPNNRTSSFAAALRKLAKQAVDPVAGEKDPSSPVSSPLPHTPKRPPSFLATHQGASASYGGGSSPPPPVVTIAPSRPVATHTADSRKGVDLSSAPPNATNTPMSNGHLPETMKMDSSKRHDKWEESTLSKSCSSSSTSQVRPHATIAPLPRPDDSVTSSRGFQPYRGGGGGGGSDDPPRNTLPHTPLG</sequence>
<feature type="region of interest" description="Disordered" evidence="1">
    <location>
        <begin position="1"/>
        <end position="249"/>
    </location>
</feature>
<evidence type="ECO:0000256" key="1">
    <source>
        <dbReference type="SAM" id="MobiDB-lite"/>
    </source>
</evidence>
<evidence type="ECO:0000313" key="2">
    <source>
        <dbReference type="EMBL" id="KAG8181296.1"/>
    </source>
</evidence>
<dbReference type="EMBL" id="JAFNEN010000522">
    <property type="protein sequence ID" value="KAG8181296.1"/>
    <property type="molecule type" value="Genomic_DNA"/>
</dbReference>
<organism evidence="2 3">
    <name type="scientific">Oedothorax gibbosus</name>
    <dbReference type="NCBI Taxonomy" id="931172"/>
    <lineage>
        <taxon>Eukaryota</taxon>
        <taxon>Metazoa</taxon>
        <taxon>Ecdysozoa</taxon>
        <taxon>Arthropoda</taxon>
        <taxon>Chelicerata</taxon>
        <taxon>Arachnida</taxon>
        <taxon>Araneae</taxon>
        <taxon>Araneomorphae</taxon>
        <taxon>Entelegynae</taxon>
        <taxon>Araneoidea</taxon>
        <taxon>Linyphiidae</taxon>
        <taxon>Erigoninae</taxon>
        <taxon>Oedothorax</taxon>
    </lineage>
</organism>
<feature type="compositionally biased region" description="Low complexity" evidence="1">
    <location>
        <begin position="189"/>
        <end position="199"/>
    </location>
</feature>
<keyword evidence="3" id="KW-1185">Reference proteome</keyword>
<feature type="compositionally biased region" description="Pro residues" evidence="1">
    <location>
        <begin position="12"/>
        <end position="36"/>
    </location>
</feature>
<protein>
    <submittedName>
        <fullName evidence="2">Uncharacterized protein</fullName>
    </submittedName>
</protein>
<feature type="compositionally biased region" description="Polar residues" evidence="1">
    <location>
        <begin position="155"/>
        <end position="165"/>
    </location>
</feature>
<comment type="caution">
    <text evidence="2">The sequence shown here is derived from an EMBL/GenBank/DDBJ whole genome shotgun (WGS) entry which is preliminary data.</text>
</comment>
<gene>
    <name evidence="2" type="ORF">JTE90_019388</name>
</gene>
<evidence type="ECO:0000313" key="3">
    <source>
        <dbReference type="Proteomes" id="UP000827092"/>
    </source>
</evidence>
<proteinExistence type="predicted"/>
<accession>A0AAV6UBB3</accession>